<dbReference type="Gene3D" id="1.20.5.4130">
    <property type="match status" value="1"/>
</dbReference>
<dbReference type="AlphaFoldDB" id="A0A498KE16"/>
<dbReference type="GO" id="GO:0043531">
    <property type="term" value="F:ADP binding"/>
    <property type="evidence" value="ECO:0007669"/>
    <property type="project" value="InterPro"/>
</dbReference>
<name>A0A498KE16_MALDO</name>
<evidence type="ECO:0000256" key="4">
    <source>
        <dbReference type="ARBA" id="ARBA00022840"/>
    </source>
</evidence>
<evidence type="ECO:0000313" key="7">
    <source>
        <dbReference type="EMBL" id="RXI03772.1"/>
    </source>
</evidence>
<protein>
    <recommendedName>
        <fullName evidence="9">Rx N-terminal domain-containing protein</fullName>
    </recommendedName>
</protein>
<dbReference type="EMBL" id="RDQH01000329">
    <property type="protein sequence ID" value="RXI03772.1"/>
    <property type="molecule type" value="Genomic_DNA"/>
</dbReference>
<reference evidence="7 8" key="1">
    <citation type="submission" date="2018-10" db="EMBL/GenBank/DDBJ databases">
        <title>A high-quality apple genome assembly.</title>
        <authorList>
            <person name="Hu J."/>
        </authorList>
    </citation>
    <scope>NUCLEOTIDE SEQUENCE [LARGE SCALE GENOMIC DNA]</scope>
    <source>
        <strain evidence="8">cv. HFTH1</strain>
        <tissue evidence="7">Young leaf</tissue>
    </source>
</reference>
<dbReference type="Pfam" id="PF18052">
    <property type="entry name" value="Rx_N"/>
    <property type="match status" value="1"/>
</dbReference>
<evidence type="ECO:0000313" key="8">
    <source>
        <dbReference type="Proteomes" id="UP000290289"/>
    </source>
</evidence>
<dbReference type="Gene3D" id="1.10.8.430">
    <property type="entry name" value="Helical domain of apoptotic protease-activating factors"/>
    <property type="match status" value="1"/>
</dbReference>
<dbReference type="Proteomes" id="UP000290289">
    <property type="component" value="Chromosome 3"/>
</dbReference>
<evidence type="ECO:0000256" key="3">
    <source>
        <dbReference type="ARBA" id="ARBA00022821"/>
    </source>
</evidence>
<dbReference type="Pfam" id="PF00931">
    <property type="entry name" value="NB-ARC"/>
    <property type="match status" value="1"/>
</dbReference>
<dbReference type="InterPro" id="IPR002182">
    <property type="entry name" value="NB-ARC"/>
</dbReference>
<evidence type="ECO:0000259" key="5">
    <source>
        <dbReference type="Pfam" id="PF00931"/>
    </source>
</evidence>
<organism evidence="7 8">
    <name type="scientific">Malus domestica</name>
    <name type="common">Apple</name>
    <name type="synonym">Pyrus malus</name>
    <dbReference type="NCBI Taxonomy" id="3750"/>
    <lineage>
        <taxon>Eukaryota</taxon>
        <taxon>Viridiplantae</taxon>
        <taxon>Streptophyta</taxon>
        <taxon>Embryophyta</taxon>
        <taxon>Tracheophyta</taxon>
        <taxon>Spermatophyta</taxon>
        <taxon>Magnoliopsida</taxon>
        <taxon>eudicotyledons</taxon>
        <taxon>Gunneridae</taxon>
        <taxon>Pentapetalae</taxon>
        <taxon>rosids</taxon>
        <taxon>fabids</taxon>
        <taxon>Rosales</taxon>
        <taxon>Rosaceae</taxon>
        <taxon>Amygdaloideae</taxon>
        <taxon>Maleae</taxon>
        <taxon>Malus</taxon>
    </lineage>
</organism>
<dbReference type="InterPro" id="IPR027417">
    <property type="entry name" value="P-loop_NTPase"/>
</dbReference>
<evidence type="ECO:0000256" key="2">
    <source>
        <dbReference type="ARBA" id="ARBA00022741"/>
    </source>
</evidence>
<dbReference type="GO" id="GO:0005524">
    <property type="term" value="F:ATP binding"/>
    <property type="evidence" value="ECO:0007669"/>
    <property type="project" value="UniProtKB-KW"/>
</dbReference>
<feature type="domain" description="NB-ARC" evidence="5">
    <location>
        <begin position="110"/>
        <end position="164"/>
    </location>
</feature>
<keyword evidence="1" id="KW-0677">Repeat</keyword>
<keyword evidence="2" id="KW-0547">Nucleotide-binding</keyword>
<dbReference type="SUPFAM" id="SSF52540">
    <property type="entry name" value="P-loop containing nucleoside triphosphate hydrolases"/>
    <property type="match status" value="1"/>
</dbReference>
<feature type="domain" description="Disease resistance N-terminal" evidence="6">
    <location>
        <begin position="14"/>
        <end position="105"/>
    </location>
</feature>
<evidence type="ECO:0000259" key="6">
    <source>
        <dbReference type="Pfam" id="PF18052"/>
    </source>
</evidence>
<keyword evidence="3" id="KW-0611">Plant defense</keyword>
<sequence>MQETMGGEAFLVAFLQVLVDKLAQREVFKYFGLVKGVDQKLKKWSATLSAIGVVLNAAEERQLMVENNALKLWLDDLRDLAFDVEDLLDKYATKMLNRQTQHADSSTTSKSPFRDGEQGSKIIVTTHDTDVSKMMGAATLVHNLEPMESNVCLQVFEQHAFLNSNEDKPPNYELLKEKIVAKCRGLSLAARTLGGVLLHKDTYEWEDILNNKLWSLSNEHGILPVLRLTYFYLPSHLKNALPIAQYFQMTMNLKRSK</sequence>
<dbReference type="InterPro" id="IPR042197">
    <property type="entry name" value="Apaf_helical"/>
</dbReference>
<evidence type="ECO:0008006" key="9">
    <source>
        <dbReference type="Google" id="ProtNLM"/>
    </source>
</evidence>
<comment type="caution">
    <text evidence="7">The sequence shown here is derived from an EMBL/GenBank/DDBJ whole genome shotgun (WGS) entry which is preliminary data.</text>
</comment>
<keyword evidence="4" id="KW-0067">ATP-binding</keyword>
<keyword evidence="8" id="KW-1185">Reference proteome</keyword>
<gene>
    <name evidence="7" type="ORF">DVH24_038046</name>
</gene>
<dbReference type="PANTHER" id="PTHR36766">
    <property type="entry name" value="PLANT BROAD-SPECTRUM MILDEW RESISTANCE PROTEIN RPW8"/>
    <property type="match status" value="1"/>
</dbReference>
<dbReference type="PANTHER" id="PTHR36766:SF51">
    <property type="entry name" value="DISEASE RESISTANCE RPP13-LIKE PROTEIN 1"/>
    <property type="match status" value="1"/>
</dbReference>
<dbReference type="GO" id="GO:0006952">
    <property type="term" value="P:defense response"/>
    <property type="evidence" value="ECO:0007669"/>
    <property type="project" value="UniProtKB-KW"/>
</dbReference>
<accession>A0A498KE16</accession>
<evidence type="ECO:0000256" key="1">
    <source>
        <dbReference type="ARBA" id="ARBA00022737"/>
    </source>
</evidence>
<dbReference type="InterPro" id="IPR041118">
    <property type="entry name" value="Rx_N"/>
</dbReference>
<proteinExistence type="predicted"/>